<organism evidence="3 4">
    <name type="scientific">Peronospora farinosa</name>
    <dbReference type="NCBI Taxonomy" id="134698"/>
    <lineage>
        <taxon>Eukaryota</taxon>
        <taxon>Sar</taxon>
        <taxon>Stramenopiles</taxon>
        <taxon>Oomycota</taxon>
        <taxon>Peronosporomycetes</taxon>
        <taxon>Peronosporales</taxon>
        <taxon>Peronosporaceae</taxon>
        <taxon>Peronospora</taxon>
    </lineage>
</organism>
<dbReference type="InterPro" id="IPR023393">
    <property type="entry name" value="START-like_dom_sf"/>
</dbReference>
<keyword evidence="1" id="KW-0175">Coiled coil</keyword>
<reference evidence="3" key="1">
    <citation type="submission" date="2022-12" db="EMBL/GenBank/DDBJ databases">
        <authorList>
            <person name="Webb A."/>
        </authorList>
    </citation>
    <scope>NUCLEOTIDE SEQUENCE</scope>
    <source>
        <strain evidence="3">Pf2</strain>
    </source>
</reference>
<evidence type="ECO:0000313" key="4">
    <source>
        <dbReference type="Proteomes" id="UP001159659"/>
    </source>
</evidence>
<dbReference type="AlphaFoldDB" id="A0AAV0TZU9"/>
<dbReference type="EMBL" id="CANTFK010000821">
    <property type="protein sequence ID" value="CAI5728872.1"/>
    <property type="molecule type" value="Genomic_DNA"/>
</dbReference>
<accession>A0AAV0TZU9</accession>
<feature type="compositionally biased region" description="Basic residues" evidence="2">
    <location>
        <begin position="252"/>
        <end position="270"/>
    </location>
</feature>
<proteinExistence type="predicted"/>
<dbReference type="Gene3D" id="3.30.530.20">
    <property type="match status" value="1"/>
</dbReference>
<comment type="caution">
    <text evidence="3">The sequence shown here is derived from an EMBL/GenBank/DDBJ whole genome shotgun (WGS) entry which is preliminary data.</text>
</comment>
<dbReference type="CDD" id="cd14686">
    <property type="entry name" value="bZIP"/>
    <property type="match status" value="1"/>
</dbReference>
<dbReference type="Proteomes" id="UP001159659">
    <property type="component" value="Unassembled WGS sequence"/>
</dbReference>
<evidence type="ECO:0008006" key="5">
    <source>
        <dbReference type="Google" id="ProtNLM"/>
    </source>
</evidence>
<sequence length="594" mass="66179">MDQRSVPYGMPGDIPQHQQHTMQPGMQQHYNLQDMMFDPLPMSNSMYHQPSAVGGHMMHQQHPETRAGGMQNLGGLMVQHGVDDLDDLMNTLGDSVGFQQQQHLGQMPNHVYDQQLMPQHPQASSLQSGRTQGIPITSQAPPMQQNGMRGSMHMNQMSPNGVGVGGRMGVGIHQQPNMGTPVVSSNLGGLGISIPAPVSAVPRQAAVAPSAIVPTSTTSKSSNSSSRALATSSNNDGSSDEDGMGEDDAQKKKERRRQQVRYASRRRRKKQKDEESFLRDRIAELKEQIRIIGGDLTEQCSQMAGMSEQALTEAYEKQMATVQTLRKDNNKLKEQLLQHENFARMIQYGLNALPSDCRDVDRKKIAGVPMWISDQMNPLKGPTLVVDLNLCHEAVRHAYNELKTFGPSVNSKTNVCYAMGWKTELWAASTCLNFRAVRSISDKNIREVADASWEIITSPEKCKRIYPDVKQLRILQKVTDDIVVVHRIASVASDMSDREFISVAFRLRDGDDYYIGLKSISVQTEAAENCTRGEECQGWMFIGGENEASQWKAHFLGYYDVKGEKDDKVLNQLANEAMFGMLRWESEAMHPTSV</sequence>
<evidence type="ECO:0000313" key="3">
    <source>
        <dbReference type="EMBL" id="CAI5728872.1"/>
    </source>
</evidence>
<protein>
    <recommendedName>
        <fullName evidence="5">BZIP domain-containing protein</fullName>
    </recommendedName>
</protein>
<feature type="compositionally biased region" description="Low complexity" evidence="2">
    <location>
        <begin position="215"/>
        <end position="237"/>
    </location>
</feature>
<feature type="compositionally biased region" description="Acidic residues" evidence="2">
    <location>
        <begin position="238"/>
        <end position="247"/>
    </location>
</feature>
<feature type="region of interest" description="Disordered" evidence="2">
    <location>
        <begin position="209"/>
        <end position="275"/>
    </location>
</feature>
<evidence type="ECO:0000256" key="1">
    <source>
        <dbReference type="SAM" id="Coils"/>
    </source>
</evidence>
<gene>
    <name evidence="3" type="ORF">PFR002_LOCUS5903</name>
</gene>
<feature type="coiled-coil region" evidence="1">
    <location>
        <begin position="315"/>
        <end position="342"/>
    </location>
</feature>
<evidence type="ECO:0000256" key="2">
    <source>
        <dbReference type="SAM" id="MobiDB-lite"/>
    </source>
</evidence>
<dbReference type="SUPFAM" id="SSF55961">
    <property type="entry name" value="Bet v1-like"/>
    <property type="match status" value="1"/>
</dbReference>
<name>A0AAV0TZU9_9STRA</name>